<evidence type="ECO:0000256" key="3">
    <source>
        <dbReference type="ARBA" id="ARBA00022475"/>
    </source>
</evidence>
<gene>
    <name evidence="9" type="ORF">ACFSKK_14305</name>
</gene>
<dbReference type="GO" id="GO:0016746">
    <property type="term" value="F:acyltransferase activity"/>
    <property type="evidence" value="ECO:0007669"/>
    <property type="project" value="UniProtKB-KW"/>
</dbReference>
<keyword evidence="6 7" id="KW-0472">Membrane</keyword>
<feature type="transmembrane region" description="Helical" evidence="7">
    <location>
        <begin position="50"/>
        <end position="67"/>
    </location>
</feature>
<feature type="transmembrane region" description="Helical" evidence="7">
    <location>
        <begin position="12"/>
        <end position="30"/>
    </location>
</feature>
<evidence type="ECO:0000256" key="1">
    <source>
        <dbReference type="ARBA" id="ARBA00004651"/>
    </source>
</evidence>
<evidence type="ECO:0000259" key="8">
    <source>
        <dbReference type="Pfam" id="PF01757"/>
    </source>
</evidence>
<comment type="subcellular location">
    <subcellularLocation>
        <location evidence="1">Cell membrane</location>
        <topology evidence="1">Multi-pass membrane protein</topology>
    </subcellularLocation>
</comment>
<dbReference type="Proteomes" id="UP001597318">
    <property type="component" value="Unassembled WGS sequence"/>
</dbReference>
<feature type="transmembrane region" description="Helical" evidence="7">
    <location>
        <begin position="212"/>
        <end position="229"/>
    </location>
</feature>
<name>A0ABW5BYY0_9BACI</name>
<evidence type="ECO:0000313" key="10">
    <source>
        <dbReference type="Proteomes" id="UP001597318"/>
    </source>
</evidence>
<organism evidence="9 10">
    <name type="scientific">Metabacillus endolithicus</name>
    <dbReference type="NCBI Taxonomy" id="1535204"/>
    <lineage>
        <taxon>Bacteria</taxon>
        <taxon>Bacillati</taxon>
        <taxon>Bacillota</taxon>
        <taxon>Bacilli</taxon>
        <taxon>Bacillales</taxon>
        <taxon>Bacillaceae</taxon>
        <taxon>Metabacillus</taxon>
    </lineage>
</organism>
<feature type="transmembrane region" description="Helical" evidence="7">
    <location>
        <begin position="87"/>
        <end position="103"/>
    </location>
</feature>
<dbReference type="PANTHER" id="PTHR40074">
    <property type="entry name" value="O-ACETYLTRANSFERASE WECH"/>
    <property type="match status" value="1"/>
</dbReference>
<evidence type="ECO:0000256" key="4">
    <source>
        <dbReference type="ARBA" id="ARBA00022692"/>
    </source>
</evidence>
<dbReference type="PANTHER" id="PTHR40074:SF2">
    <property type="entry name" value="O-ACETYLTRANSFERASE WECH"/>
    <property type="match status" value="1"/>
</dbReference>
<protein>
    <submittedName>
        <fullName evidence="9">Acyltransferase</fullName>
    </submittedName>
</protein>
<evidence type="ECO:0000256" key="7">
    <source>
        <dbReference type="SAM" id="Phobius"/>
    </source>
</evidence>
<keyword evidence="10" id="KW-1185">Reference proteome</keyword>
<keyword evidence="5 7" id="KW-1133">Transmembrane helix</keyword>
<proteinExistence type="inferred from homology"/>
<reference evidence="10" key="1">
    <citation type="journal article" date="2019" name="Int. J. Syst. Evol. Microbiol.">
        <title>The Global Catalogue of Microorganisms (GCM) 10K type strain sequencing project: providing services to taxonomists for standard genome sequencing and annotation.</title>
        <authorList>
            <consortium name="The Broad Institute Genomics Platform"/>
            <consortium name="The Broad Institute Genome Sequencing Center for Infectious Disease"/>
            <person name="Wu L."/>
            <person name="Ma J."/>
        </authorList>
    </citation>
    <scope>NUCLEOTIDE SEQUENCE [LARGE SCALE GENOMIC DNA]</scope>
    <source>
        <strain evidence="10">CGMCC 1.15474</strain>
    </source>
</reference>
<feature type="transmembrane region" description="Helical" evidence="7">
    <location>
        <begin position="123"/>
        <end position="143"/>
    </location>
</feature>
<evidence type="ECO:0000256" key="5">
    <source>
        <dbReference type="ARBA" id="ARBA00022989"/>
    </source>
</evidence>
<dbReference type="InterPro" id="IPR002656">
    <property type="entry name" value="Acyl_transf_3_dom"/>
</dbReference>
<feature type="domain" description="Acyltransferase 3" evidence="8">
    <location>
        <begin position="7"/>
        <end position="328"/>
    </location>
</feature>
<keyword evidence="9" id="KW-0808">Transferase</keyword>
<dbReference type="Pfam" id="PF01757">
    <property type="entry name" value="Acyl_transf_3"/>
    <property type="match status" value="1"/>
</dbReference>
<evidence type="ECO:0000256" key="6">
    <source>
        <dbReference type="ARBA" id="ARBA00023136"/>
    </source>
</evidence>
<dbReference type="EMBL" id="JBHUIK010000003">
    <property type="protein sequence ID" value="MFD2214859.1"/>
    <property type="molecule type" value="Genomic_DNA"/>
</dbReference>
<keyword evidence="4 7" id="KW-0812">Transmembrane</keyword>
<dbReference type="RefSeq" id="WP_379052213.1">
    <property type="nucleotide sequence ID" value="NZ_JBHUIK010000003.1"/>
</dbReference>
<keyword evidence="3" id="KW-1003">Cell membrane</keyword>
<feature type="transmembrane region" description="Helical" evidence="7">
    <location>
        <begin position="241"/>
        <end position="262"/>
    </location>
</feature>
<feature type="transmembrane region" description="Helical" evidence="7">
    <location>
        <begin position="184"/>
        <end position="200"/>
    </location>
</feature>
<feature type="transmembrane region" description="Helical" evidence="7">
    <location>
        <begin position="155"/>
        <end position="172"/>
    </location>
</feature>
<comment type="similarity">
    <text evidence="2">Belongs to the acyltransferase 3 family.</text>
</comment>
<evidence type="ECO:0000313" key="9">
    <source>
        <dbReference type="EMBL" id="MFD2214859.1"/>
    </source>
</evidence>
<feature type="transmembrane region" description="Helical" evidence="7">
    <location>
        <begin position="309"/>
        <end position="331"/>
    </location>
</feature>
<sequence length="342" mass="39960">MTKSRIFYFDNLRIVATFAVVLLHAAAPILYKFQTVTSTTWWTGNIYDSLTRWCVPIFFMLSGALLLNPDRTDKPMIFIRKRISKVIIPLLGWSTFYLIVQINREVIINDPFMITKAFFENDIYYHLWFLYVIIAIYLILPVLKVYIAGASQKNLQYYLLLCFIVTSVFSYISKFHEVTVDIKVEAATGYIGYFFLGYYLHRYGLSRITKIVMYLLAIIASIVIIRGTYDLTVQNEGFFDGFFYHYLNMPVVFLSIAVFIFFQDFKFDLGRFFLFSLINKTSLGIYLLHPYIFLLLLENYDIHAHTVRAWAGIPILATFTLLVSMIVVMILQKIPVVKRFVP</sequence>
<feature type="transmembrane region" description="Helical" evidence="7">
    <location>
        <begin position="274"/>
        <end position="297"/>
    </location>
</feature>
<keyword evidence="9" id="KW-0012">Acyltransferase</keyword>
<comment type="caution">
    <text evidence="9">The sequence shown here is derived from an EMBL/GenBank/DDBJ whole genome shotgun (WGS) entry which is preliminary data.</text>
</comment>
<evidence type="ECO:0000256" key="2">
    <source>
        <dbReference type="ARBA" id="ARBA00007400"/>
    </source>
</evidence>
<accession>A0ABW5BYY0</accession>